<evidence type="ECO:0000256" key="5">
    <source>
        <dbReference type="PROSITE-ProRule" id="PRU01248"/>
    </source>
</evidence>
<dbReference type="PROSITE" id="PS51900">
    <property type="entry name" value="CB"/>
    <property type="match status" value="1"/>
</dbReference>
<dbReference type="Gene3D" id="1.10.443.10">
    <property type="entry name" value="Intergrase catalytic core"/>
    <property type="match status" value="1"/>
</dbReference>
<reference evidence="9" key="1">
    <citation type="journal article" date="2021" name="Front. Microbiol.">
        <title>Comprehensive Comparative Genomics and Phenotyping of Methylobacterium Species.</title>
        <authorList>
            <person name="Alessa O."/>
            <person name="Ogura Y."/>
            <person name="Fujitani Y."/>
            <person name="Takami H."/>
            <person name="Hayashi T."/>
            <person name="Sahin N."/>
            <person name="Tani A."/>
        </authorList>
    </citation>
    <scope>NUCLEOTIDE SEQUENCE</scope>
    <source>
        <strain evidence="9">DSM 19015</strain>
    </source>
</reference>
<keyword evidence="4" id="KW-0233">DNA recombination</keyword>
<protein>
    <recommendedName>
        <fullName evidence="11">Integrase</fullName>
    </recommendedName>
</protein>
<reference evidence="9" key="2">
    <citation type="submission" date="2021-08" db="EMBL/GenBank/DDBJ databases">
        <authorList>
            <person name="Tani A."/>
            <person name="Ola A."/>
            <person name="Ogura Y."/>
            <person name="Katsura K."/>
            <person name="Hayashi T."/>
        </authorList>
    </citation>
    <scope>NUCLEOTIDE SEQUENCE</scope>
    <source>
        <strain evidence="9">DSM 19015</strain>
    </source>
</reference>
<evidence type="ECO:0000256" key="3">
    <source>
        <dbReference type="ARBA" id="ARBA00023125"/>
    </source>
</evidence>
<evidence type="ECO:0000256" key="4">
    <source>
        <dbReference type="ARBA" id="ARBA00023172"/>
    </source>
</evidence>
<accession>A0ABQ4S6B2</accession>
<dbReference type="InterPro" id="IPR002104">
    <property type="entry name" value="Integrase_catalytic"/>
</dbReference>
<dbReference type="Pfam" id="PF13356">
    <property type="entry name" value="Arm-DNA-bind_3"/>
    <property type="match status" value="1"/>
</dbReference>
<dbReference type="CDD" id="cd00796">
    <property type="entry name" value="INT_Rci_Hp1_C"/>
    <property type="match status" value="1"/>
</dbReference>
<dbReference type="Pfam" id="PF00589">
    <property type="entry name" value="Phage_integrase"/>
    <property type="match status" value="1"/>
</dbReference>
<feature type="region of interest" description="Disordered" evidence="6">
    <location>
        <begin position="391"/>
        <end position="460"/>
    </location>
</feature>
<dbReference type="Gene3D" id="1.10.150.130">
    <property type="match status" value="1"/>
</dbReference>
<dbReference type="Proteomes" id="UP001055125">
    <property type="component" value="Unassembled WGS sequence"/>
</dbReference>
<evidence type="ECO:0000259" key="7">
    <source>
        <dbReference type="PROSITE" id="PS51898"/>
    </source>
</evidence>
<dbReference type="PANTHER" id="PTHR30629:SF2">
    <property type="entry name" value="PROPHAGE INTEGRASE INTS-RELATED"/>
    <property type="match status" value="1"/>
</dbReference>
<comment type="similarity">
    <text evidence="1">Belongs to the 'phage' integrase family.</text>
</comment>
<name>A0ABQ4S6B2_9HYPH</name>
<dbReference type="InterPro" id="IPR025166">
    <property type="entry name" value="Integrase_DNA_bind_dom"/>
</dbReference>
<feature type="compositionally biased region" description="Basic and acidic residues" evidence="6">
    <location>
        <begin position="415"/>
        <end position="433"/>
    </location>
</feature>
<dbReference type="RefSeq" id="WP_238246733.1">
    <property type="nucleotide sequence ID" value="NZ_BPQP01000099.1"/>
</dbReference>
<dbReference type="InterPro" id="IPR044068">
    <property type="entry name" value="CB"/>
</dbReference>
<dbReference type="InterPro" id="IPR011010">
    <property type="entry name" value="DNA_brk_join_enz"/>
</dbReference>
<comment type="caution">
    <text evidence="9">The sequence shown here is derived from an EMBL/GenBank/DDBJ whole genome shotgun (WGS) entry which is preliminary data.</text>
</comment>
<dbReference type="PROSITE" id="PS51898">
    <property type="entry name" value="TYR_RECOMBINASE"/>
    <property type="match status" value="1"/>
</dbReference>
<dbReference type="InterPro" id="IPR013762">
    <property type="entry name" value="Integrase-like_cat_sf"/>
</dbReference>
<evidence type="ECO:0000256" key="1">
    <source>
        <dbReference type="ARBA" id="ARBA00008857"/>
    </source>
</evidence>
<organism evidence="9 10">
    <name type="scientific">Methylobacterium iners</name>
    <dbReference type="NCBI Taxonomy" id="418707"/>
    <lineage>
        <taxon>Bacteria</taxon>
        <taxon>Pseudomonadati</taxon>
        <taxon>Pseudomonadota</taxon>
        <taxon>Alphaproteobacteria</taxon>
        <taxon>Hyphomicrobiales</taxon>
        <taxon>Methylobacteriaceae</taxon>
        <taxon>Methylobacterium</taxon>
    </lineage>
</organism>
<dbReference type="SUPFAM" id="SSF56349">
    <property type="entry name" value="DNA breaking-rejoining enzymes"/>
    <property type="match status" value="1"/>
</dbReference>
<keyword evidence="3 5" id="KW-0238">DNA-binding</keyword>
<dbReference type="InterPro" id="IPR010998">
    <property type="entry name" value="Integrase_recombinase_N"/>
</dbReference>
<dbReference type="EMBL" id="BPQP01000099">
    <property type="protein sequence ID" value="GJD97667.1"/>
    <property type="molecule type" value="Genomic_DNA"/>
</dbReference>
<evidence type="ECO:0008006" key="11">
    <source>
        <dbReference type="Google" id="ProtNLM"/>
    </source>
</evidence>
<evidence type="ECO:0000313" key="10">
    <source>
        <dbReference type="Proteomes" id="UP001055125"/>
    </source>
</evidence>
<feature type="domain" description="Core-binding (CB)" evidence="8">
    <location>
        <begin position="98"/>
        <end position="178"/>
    </location>
</feature>
<evidence type="ECO:0000256" key="2">
    <source>
        <dbReference type="ARBA" id="ARBA00022908"/>
    </source>
</evidence>
<feature type="domain" description="Tyr recombinase" evidence="7">
    <location>
        <begin position="200"/>
        <end position="379"/>
    </location>
</feature>
<gene>
    <name evidence="9" type="ORF">OCOJLMKI_4900</name>
</gene>
<evidence type="ECO:0000313" key="9">
    <source>
        <dbReference type="EMBL" id="GJD97667.1"/>
    </source>
</evidence>
<keyword evidence="2" id="KW-0229">DNA integration</keyword>
<dbReference type="InterPro" id="IPR004107">
    <property type="entry name" value="Integrase_SAM-like_N"/>
</dbReference>
<dbReference type="Pfam" id="PF14659">
    <property type="entry name" value="Phage_int_SAM_3"/>
    <property type="match status" value="1"/>
</dbReference>
<proteinExistence type="inferred from homology"/>
<evidence type="ECO:0000259" key="8">
    <source>
        <dbReference type="PROSITE" id="PS51900"/>
    </source>
</evidence>
<sequence>MPTIKLTKTVVDSATPEKADYELRDTITPGFLCKVTPKGRKVFMLQYRTNAGDRRKPAIGLFGELTVDQARGIAQGWLAEVRRGKDPSAEKLAARRALSMKELCDKFIEDYSIPKNRPSTVKGNRGTIKRYILPEFGSMKARDMTRADVAGLVARMKDKPTSANHVLSLLRKMFNMAEVWGIRDDGTNPCRHVPKYPEGKRTRLLSDDELFRIFGYMDRADADGLEHPFLTLAVRLHFLFAARMSEITCLEWAWIDFAKRRVVWPDSKTGEISKPMSEEAFTVLSAAVSLGQSDYVVPSIFDLAKPMSNNTYAKGWARILERADVPHVGSHGIRHRATTEIANSGVPIKVGMQLTAHKTVTMFMRYVHTEDEPVRAAAELVASRRRSVLQSVSAMAGEEPEDSAPTAASPPADPVRVRDGRYSSRTRVGEYRPYRQRSGANRAPPPKPGRAKKSPLVAAE</sequence>
<evidence type="ECO:0000256" key="6">
    <source>
        <dbReference type="SAM" id="MobiDB-lite"/>
    </source>
</evidence>
<dbReference type="InterPro" id="IPR038488">
    <property type="entry name" value="Integrase_DNA-bd_sf"/>
</dbReference>
<keyword evidence="10" id="KW-1185">Reference proteome</keyword>
<dbReference type="InterPro" id="IPR050808">
    <property type="entry name" value="Phage_Integrase"/>
</dbReference>
<dbReference type="PANTHER" id="PTHR30629">
    <property type="entry name" value="PROPHAGE INTEGRASE"/>
    <property type="match status" value="1"/>
</dbReference>
<dbReference type="Gene3D" id="3.30.160.390">
    <property type="entry name" value="Integrase, DNA-binding domain"/>
    <property type="match status" value="1"/>
</dbReference>